<evidence type="ECO:0000259" key="1">
    <source>
        <dbReference type="Pfam" id="PF00884"/>
    </source>
</evidence>
<dbReference type="STRING" id="453304.ATC03_00320"/>
<sequence length="500" mass="56782">MADKPNILIIWGDDIGITNLSAYSDGLMGYRTPNIDRIADEGVRFTDYYGEQSCTAGRAAFITGQNPYRTGLTKVGMPGADLGLRAEDPTIADALKHHGYATGQFGKNHLGDRDEFLPTAHGFDEFFGNLYHLNAEEEPEHPDYPTDEEFPGFSEKFRPRGVIHAWANDDGTQRIEDTGPLTKKRMETVDEEFRDAAADFIRAKADDDQPFFVWFNSTHMHFRTHTKPESKGRAGRWQSEYHDTMLDHDDVVGSLLDLLDELGLAENTIVMYSTDNGPHMNSWPDAGMTPFRNEKNSNWEGAYRVPAMVRWPGHIPSGTVLNGIVSHNDWFVTLLAAVGDTDVAERLKQGTELHGRPYKVHLDGHNQLDYITGEVDQSPRRHFFYSSDDGDLTAMRFDNWKVVFLEQRAVGTLAVWQEPYVHLRFPKLFNLRTDPYERADITSNTYWDWVLEHIFLFIPAQAYVTRMLGTLVEFPPRQKPASFTIDQVLERLENATAGAS</sequence>
<dbReference type="InterPro" id="IPR000917">
    <property type="entry name" value="Sulfatase_N"/>
</dbReference>
<feature type="domain" description="Sulfatase N-terminal" evidence="1">
    <location>
        <begin position="5"/>
        <end position="339"/>
    </location>
</feature>
<dbReference type="Gene3D" id="3.30.1120.10">
    <property type="match status" value="1"/>
</dbReference>
<evidence type="ECO:0000313" key="3">
    <source>
        <dbReference type="Proteomes" id="UP000078437"/>
    </source>
</evidence>
<dbReference type="KEGG" id="agy:ATC03_00320"/>
<proteinExistence type="predicted"/>
<dbReference type="InterPro" id="IPR017850">
    <property type="entry name" value="Alkaline_phosphatase_core_sf"/>
</dbReference>
<dbReference type="EMBL" id="CP013979">
    <property type="protein sequence ID" value="ANJ25444.1"/>
    <property type="molecule type" value="Genomic_DNA"/>
</dbReference>
<protein>
    <submittedName>
        <fullName evidence="2">Arylsulfatase</fullName>
    </submittedName>
</protein>
<dbReference type="RefSeq" id="WP_067871695.1">
    <property type="nucleotide sequence ID" value="NZ_CP013979.1"/>
</dbReference>
<reference evidence="2 3" key="1">
    <citation type="journal article" date="2016" name="Int. J. Syst. Evol. Microbiol.">
        <title>Agromyces aureus sp. nov., isolated from the rhizosphere of Salix caprea L. grown in a heavy-metal-contaminated soil.</title>
        <authorList>
            <person name="Corretto E."/>
            <person name="Antonielli L."/>
            <person name="Sessitsch A."/>
            <person name="Compant S."/>
            <person name="Gorfer M."/>
            <person name="Kuffner M."/>
            <person name="Brader G."/>
        </authorList>
    </citation>
    <scope>NUCLEOTIDE SEQUENCE [LARGE SCALE GENOMIC DNA]</scope>
    <source>
        <strain evidence="2 3">AR33</strain>
    </source>
</reference>
<keyword evidence="3" id="KW-1185">Reference proteome</keyword>
<gene>
    <name evidence="2" type="ORF">ATC03_00320</name>
</gene>
<dbReference type="SUPFAM" id="SSF53649">
    <property type="entry name" value="Alkaline phosphatase-like"/>
    <property type="match status" value="1"/>
</dbReference>
<dbReference type="OrthoDB" id="9777306at2"/>
<dbReference type="InterPro" id="IPR052701">
    <property type="entry name" value="GAG_Ulvan_Degrading_Sulfatases"/>
</dbReference>
<dbReference type="Pfam" id="PF14707">
    <property type="entry name" value="Sulfatase_C"/>
    <property type="match status" value="1"/>
</dbReference>
<dbReference type="AlphaFoldDB" id="A0A191WB81"/>
<reference evidence="3" key="2">
    <citation type="submission" date="2016-01" db="EMBL/GenBank/DDBJ databases">
        <title>Complete genome sequence of Agromyces aureus AR33T and comparison with related organisms.</title>
        <authorList>
            <person name="Corretto E."/>
            <person name="Antonielli L."/>
            <person name="Sessitsch A."/>
            <person name="Brader G."/>
        </authorList>
    </citation>
    <scope>NUCLEOTIDE SEQUENCE [LARGE SCALE GENOMIC DNA]</scope>
    <source>
        <strain evidence="3">AR33</strain>
    </source>
</reference>
<dbReference type="Pfam" id="PF00884">
    <property type="entry name" value="Sulfatase"/>
    <property type="match status" value="1"/>
</dbReference>
<dbReference type="PANTHER" id="PTHR43751">
    <property type="entry name" value="SULFATASE"/>
    <property type="match status" value="1"/>
</dbReference>
<dbReference type="CDD" id="cd16142">
    <property type="entry name" value="ARS_like"/>
    <property type="match status" value="1"/>
</dbReference>
<organism evidence="2 3">
    <name type="scientific">Agromyces aureus</name>
    <dbReference type="NCBI Taxonomy" id="453304"/>
    <lineage>
        <taxon>Bacteria</taxon>
        <taxon>Bacillati</taxon>
        <taxon>Actinomycetota</taxon>
        <taxon>Actinomycetes</taxon>
        <taxon>Micrococcales</taxon>
        <taxon>Microbacteriaceae</taxon>
        <taxon>Agromyces</taxon>
    </lineage>
</organism>
<dbReference type="Gene3D" id="3.40.720.10">
    <property type="entry name" value="Alkaline Phosphatase, subunit A"/>
    <property type="match status" value="1"/>
</dbReference>
<evidence type="ECO:0000313" key="2">
    <source>
        <dbReference type="EMBL" id="ANJ25444.1"/>
    </source>
</evidence>
<dbReference type="PANTHER" id="PTHR43751:SF2">
    <property type="entry name" value="SULFATASE N-TERMINAL DOMAIN-CONTAINING PROTEIN"/>
    <property type="match status" value="1"/>
</dbReference>
<name>A0A191WB81_9MICO</name>
<accession>A0A191WB81</accession>
<dbReference type="Proteomes" id="UP000078437">
    <property type="component" value="Chromosome"/>
</dbReference>